<feature type="signal peptide" evidence="1">
    <location>
        <begin position="1"/>
        <end position="19"/>
    </location>
</feature>
<reference evidence="2 3" key="1">
    <citation type="submission" date="2024-02" db="EMBL/GenBank/DDBJ databases">
        <title>Whole genome sequencing of Parabacteroides sp. AD58.</title>
        <authorList>
            <person name="Chaplin A.V."/>
            <person name="Pikina A.P."/>
            <person name="Sokolova S.R."/>
            <person name="Korostin D.O."/>
            <person name="Efimov B.A."/>
        </authorList>
    </citation>
    <scope>NUCLEOTIDE SEQUENCE [LARGE SCALE GENOMIC DNA]</scope>
    <source>
        <strain evidence="2 3">AD58</strain>
    </source>
</reference>
<sequence length="127" mass="14727">MKRFLLIFFFAIVGLTAYAKPPKLNVECLFDGRYNNNKSVTISIYKNNGNYYRGITVKNNQKIINDIVKIMEKDKHRSKEYSDYQAEDGRYTSIQIVNNGETIYIGLQRDKSGGAFFFIQGKEKAFE</sequence>
<dbReference type="InterPro" id="IPR046090">
    <property type="entry name" value="DUF6108"/>
</dbReference>
<organism evidence="2 3">
    <name type="scientific">Parabacteroides absconsus</name>
    <dbReference type="NCBI Taxonomy" id="2951805"/>
    <lineage>
        <taxon>Bacteria</taxon>
        <taxon>Pseudomonadati</taxon>
        <taxon>Bacteroidota</taxon>
        <taxon>Bacteroidia</taxon>
        <taxon>Bacteroidales</taxon>
        <taxon>Tannerellaceae</taxon>
        <taxon>Parabacteroides</taxon>
    </lineage>
</organism>
<proteinExistence type="predicted"/>
<evidence type="ECO:0000313" key="2">
    <source>
        <dbReference type="EMBL" id="WWV67605.1"/>
    </source>
</evidence>
<protein>
    <submittedName>
        <fullName evidence="2">Uncharacterized protein</fullName>
    </submittedName>
</protein>
<keyword evidence="1" id="KW-0732">Signal</keyword>
<accession>A0ABZ2INK8</accession>
<dbReference type="RefSeq" id="WP_251967064.1">
    <property type="nucleotide sequence ID" value="NZ_CP146284.1"/>
</dbReference>
<feature type="chain" id="PRO_5045781531" evidence="1">
    <location>
        <begin position="20"/>
        <end position="127"/>
    </location>
</feature>
<keyword evidence="3" id="KW-1185">Reference proteome</keyword>
<evidence type="ECO:0000313" key="3">
    <source>
        <dbReference type="Proteomes" id="UP001320603"/>
    </source>
</evidence>
<evidence type="ECO:0000256" key="1">
    <source>
        <dbReference type="SAM" id="SignalP"/>
    </source>
</evidence>
<name>A0ABZ2INK8_9BACT</name>
<dbReference type="Proteomes" id="UP001320603">
    <property type="component" value="Chromosome"/>
</dbReference>
<dbReference type="EMBL" id="CP146284">
    <property type="protein sequence ID" value="WWV67605.1"/>
    <property type="molecule type" value="Genomic_DNA"/>
</dbReference>
<gene>
    <name evidence="2" type="ORF">NEE14_006505</name>
</gene>
<dbReference type="Pfam" id="PF19603">
    <property type="entry name" value="DUF6108"/>
    <property type="match status" value="1"/>
</dbReference>